<evidence type="ECO:0000256" key="6">
    <source>
        <dbReference type="ARBA" id="ARBA00023002"/>
    </source>
</evidence>
<dbReference type="InterPro" id="IPR002347">
    <property type="entry name" value="SDR_fam"/>
</dbReference>
<gene>
    <name evidence="8" type="ORF">Ctob_007974</name>
</gene>
<evidence type="ECO:0000313" key="8">
    <source>
        <dbReference type="EMBL" id="KOO29173.1"/>
    </source>
</evidence>
<dbReference type="Gene3D" id="3.40.50.720">
    <property type="entry name" value="NAD(P)-binding Rossmann-like Domain"/>
    <property type="match status" value="1"/>
</dbReference>
<dbReference type="OrthoDB" id="191139at2759"/>
<reference evidence="9" key="1">
    <citation type="journal article" date="2015" name="PLoS Genet.">
        <title>Genome Sequence and Transcriptome Analyses of Chrysochromulina tobin: Metabolic Tools for Enhanced Algal Fitness in the Prominent Order Prymnesiales (Haptophyceae).</title>
        <authorList>
            <person name="Hovde B.T."/>
            <person name="Deodato C.R."/>
            <person name="Hunsperger H.M."/>
            <person name="Ryken S.A."/>
            <person name="Yost W."/>
            <person name="Jha R.K."/>
            <person name="Patterson J."/>
            <person name="Monnat R.J. Jr."/>
            <person name="Barlow S.B."/>
            <person name="Starkenburg S.R."/>
            <person name="Cattolico R.A."/>
        </authorList>
    </citation>
    <scope>NUCLEOTIDE SEQUENCE</scope>
    <source>
        <strain evidence="9">CCMP291</strain>
    </source>
</reference>
<dbReference type="PANTHER" id="PTHR44419:SF19">
    <property type="entry name" value="PROTOCHLOROPHYLLIDE REDUCTASE A, CHLOROPLASTIC"/>
    <property type="match status" value="1"/>
</dbReference>
<dbReference type="AlphaFoldDB" id="A0A0M0JSK8"/>
<keyword evidence="6" id="KW-0560">Oxidoreductase</keyword>
<evidence type="ECO:0000256" key="2">
    <source>
        <dbReference type="ARBA" id="ARBA00005821"/>
    </source>
</evidence>
<dbReference type="EC" id="1.3.1.33" evidence="3"/>
<keyword evidence="4" id="KW-0602">Photosynthesis</keyword>
<name>A0A0M0JSK8_9EUKA</name>
<dbReference type="UniPathway" id="UPA00668"/>
<dbReference type="GO" id="GO:0015979">
    <property type="term" value="P:photosynthesis"/>
    <property type="evidence" value="ECO:0007669"/>
    <property type="project" value="UniProtKB-KW"/>
</dbReference>
<dbReference type="GO" id="GO:0016630">
    <property type="term" value="F:protochlorophyllide reductase activity"/>
    <property type="evidence" value="ECO:0007669"/>
    <property type="project" value="UniProtKB-EC"/>
</dbReference>
<dbReference type="Proteomes" id="UP000037460">
    <property type="component" value="Unassembled WGS sequence"/>
</dbReference>
<keyword evidence="9" id="KW-1185">Reference proteome</keyword>
<evidence type="ECO:0000256" key="7">
    <source>
        <dbReference type="ARBA" id="ARBA00023171"/>
    </source>
</evidence>
<keyword evidence="5" id="KW-0521">NADP</keyword>
<accession>A0A0M0JSK8</accession>
<dbReference type="InterPro" id="IPR005979">
    <property type="entry name" value="Prochl_reduct"/>
</dbReference>
<dbReference type="EMBL" id="JWZX01002452">
    <property type="protein sequence ID" value="KOO29173.1"/>
    <property type="molecule type" value="Genomic_DNA"/>
</dbReference>
<dbReference type="SUPFAM" id="SSF51735">
    <property type="entry name" value="NAD(P)-binding Rossmann-fold domains"/>
    <property type="match status" value="1"/>
</dbReference>
<evidence type="ECO:0000256" key="3">
    <source>
        <dbReference type="ARBA" id="ARBA00012006"/>
    </source>
</evidence>
<dbReference type="GO" id="GO:0015995">
    <property type="term" value="P:chlorophyll biosynthetic process"/>
    <property type="evidence" value="ECO:0007669"/>
    <property type="project" value="UniProtKB-UniPathway"/>
</dbReference>
<organism evidence="8 9">
    <name type="scientific">Chrysochromulina tobinii</name>
    <dbReference type="NCBI Taxonomy" id="1460289"/>
    <lineage>
        <taxon>Eukaryota</taxon>
        <taxon>Haptista</taxon>
        <taxon>Haptophyta</taxon>
        <taxon>Prymnesiophyceae</taxon>
        <taxon>Prymnesiales</taxon>
        <taxon>Chrysochromulinaceae</taxon>
        <taxon>Chrysochromulina</taxon>
    </lineage>
</organism>
<evidence type="ECO:0000256" key="4">
    <source>
        <dbReference type="ARBA" id="ARBA00022531"/>
    </source>
</evidence>
<evidence type="ECO:0000256" key="5">
    <source>
        <dbReference type="ARBA" id="ARBA00022857"/>
    </source>
</evidence>
<evidence type="ECO:0000313" key="9">
    <source>
        <dbReference type="Proteomes" id="UP000037460"/>
    </source>
</evidence>
<keyword evidence="7" id="KW-0149">Chlorophyll biosynthesis</keyword>
<protein>
    <recommendedName>
        <fullName evidence="3">protochlorophyllide reductase</fullName>
        <ecNumber evidence="3">1.3.1.33</ecNumber>
    </recommendedName>
</protein>
<dbReference type="Pfam" id="PF00106">
    <property type="entry name" value="adh_short"/>
    <property type="match status" value="1"/>
</dbReference>
<dbReference type="InterPro" id="IPR036291">
    <property type="entry name" value="NAD(P)-bd_dom_sf"/>
</dbReference>
<comment type="caution">
    <text evidence="8">The sequence shown here is derived from an EMBL/GenBank/DDBJ whole genome shotgun (WGS) entry which is preliminary data.</text>
</comment>
<sequence length="295" mass="32409">MDEVAKENGIKKSSYVAMRLELASLQSVKDFVSNLKFFLPARPISHLICNAAVYLPTDPQPSWTDDGFEMSLGVNHLGHFLLLQLLLPELKRAKNVAPRVVVVGSVTGNSNTIAGSFVKPVAELGELEGLRAGGARVSAMAASPREAFDGAKAYKDAKALNMITVLEMHRRYHESTGIIFSSIYPGCIAETNLFRAKRKWFRDLFPVLMKSVGAFVSEREAGERLAQVIYDPECTKSGVYWSWNGNAKKFGVGNAGGGGGGKAAIFQNEFSGMISDERRGRLMWDYSMDLVKDYL</sequence>
<comment type="similarity">
    <text evidence="2">Belongs to the short-chain dehydrogenases/reductases (SDR) family. POR subfamily.</text>
</comment>
<comment type="pathway">
    <text evidence="1">Porphyrin-containing compound metabolism; chlorophyll biosynthesis.</text>
</comment>
<evidence type="ECO:0000256" key="1">
    <source>
        <dbReference type="ARBA" id="ARBA00005173"/>
    </source>
</evidence>
<dbReference type="PANTHER" id="PTHR44419">
    <property type="entry name" value="PROTOCHLOROPHYLLIDE REDUCTASE C, CHLOROPLASTIC"/>
    <property type="match status" value="1"/>
</dbReference>
<proteinExistence type="inferred from homology"/>